<gene>
    <name evidence="4" type="ORF">PSTG_09861</name>
</gene>
<reference evidence="5" key="1">
    <citation type="submission" date="2014-03" db="EMBL/GenBank/DDBJ databases">
        <title>The Genome Sequence of Puccinia striiformis f. sp. tritici PST-78.</title>
        <authorList>
            <consortium name="The Broad Institute Genome Sequencing Platform"/>
            <person name="Cuomo C."/>
            <person name="Hulbert S."/>
            <person name="Chen X."/>
            <person name="Walker B."/>
            <person name="Young S.K."/>
            <person name="Zeng Q."/>
            <person name="Gargeya S."/>
            <person name="Fitzgerald M."/>
            <person name="Haas B."/>
            <person name="Abouelleil A."/>
            <person name="Alvarado L."/>
            <person name="Arachchi H.M."/>
            <person name="Berlin A.M."/>
            <person name="Chapman S.B."/>
            <person name="Goldberg J."/>
            <person name="Griggs A."/>
            <person name="Gujja S."/>
            <person name="Hansen M."/>
            <person name="Howarth C."/>
            <person name="Imamovic A."/>
            <person name="Larimer J."/>
            <person name="McCowan C."/>
            <person name="Montmayeur A."/>
            <person name="Murphy C."/>
            <person name="Neiman D."/>
            <person name="Pearson M."/>
            <person name="Priest M."/>
            <person name="Roberts A."/>
            <person name="Saif S."/>
            <person name="Shea T."/>
            <person name="Sisk P."/>
            <person name="Sykes S."/>
            <person name="Wortman J."/>
            <person name="Nusbaum C."/>
            <person name="Birren B."/>
        </authorList>
    </citation>
    <scope>NUCLEOTIDE SEQUENCE [LARGE SCALE GENOMIC DNA]</scope>
    <source>
        <strain evidence="5">race PST-78</strain>
    </source>
</reference>
<dbReference type="PROSITE" id="PS50082">
    <property type="entry name" value="WD_REPEATS_2"/>
    <property type="match status" value="1"/>
</dbReference>
<dbReference type="InterPro" id="IPR001680">
    <property type="entry name" value="WD40_rpt"/>
</dbReference>
<keyword evidence="5" id="KW-1185">Reference proteome</keyword>
<evidence type="ECO:0000256" key="2">
    <source>
        <dbReference type="ARBA" id="ARBA00022737"/>
    </source>
</evidence>
<dbReference type="EMBL" id="AJIL01000076">
    <property type="protein sequence ID" value="KNE96876.1"/>
    <property type="molecule type" value="Genomic_DNA"/>
</dbReference>
<name>A0A0L0VCD6_9BASI</name>
<dbReference type="InterPro" id="IPR036322">
    <property type="entry name" value="WD40_repeat_dom_sf"/>
</dbReference>
<comment type="caution">
    <text evidence="4">The sequence shown here is derived from an EMBL/GenBank/DDBJ whole genome shotgun (WGS) entry which is preliminary data.</text>
</comment>
<dbReference type="SMART" id="SM00320">
    <property type="entry name" value="WD40"/>
    <property type="match status" value="3"/>
</dbReference>
<dbReference type="Proteomes" id="UP000054564">
    <property type="component" value="Unassembled WGS sequence"/>
</dbReference>
<dbReference type="OrthoDB" id="340259at2759"/>
<keyword evidence="2" id="KW-0677">Repeat</keyword>
<dbReference type="PANTHER" id="PTHR22806:SF0">
    <property type="entry name" value="NUCLEOPORIN NUP37"/>
    <property type="match status" value="1"/>
</dbReference>
<evidence type="ECO:0000256" key="1">
    <source>
        <dbReference type="ARBA" id="ARBA00022574"/>
    </source>
</evidence>
<keyword evidence="1 3" id="KW-0853">WD repeat</keyword>
<protein>
    <submittedName>
        <fullName evidence="4">Uncharacterized protein</fullName>
    </submittedName>
</protein>
<sequence length="381" mass="41567">MKDNMSDTLLSSYSFGVEEVYRVKWSSSSPDLIAAGTSNSLQILRLDQDYEPTLVTSFRLGTRVTHISWGPTVMSEDGKNVTTRIELLIACADQNMRLLTYQAATDSQPQIKTTMQSFGQSHSGHSGRITSIAWCPVPGYANVIGSAATDNCVLIWNLESSAVDGEPDQPTSPPAPTLIGPFKSTPVTISFHPTSSSRIMVYDANGTIKLIDWTKPDRPIIICLIEPRTLVNKLHSLGHASDRLGMADWKVDEADVFGALNGNRWAVWDMRSTSAGTPLAAGEVWGPGGVADEFRWCPTNPRMFAISTSSPNASNSGSGAIQIYYLSFLQSPRAVQLPGHHAQARTRVHDIEWQPMSPDAEVLCIATGRQLVWMKLGTKDS</sequence>
<evidence type="ECO:0000313" key="4">
    <source>
        <dbReference type="EMBL" id="KNE96876.1"/>
    </source>
</evidence>
<dbReference type="PROSITE" id="PS00678">
    <property type="entry name" value="WD_REPEATS_1"/>
    <property type="match status" value="1"/>
</dbReference>
<dbReference type="InterPro" id="IPR019775">
    <property type="entry name" value="WD40_repeat_CS"/>
</dbReference>
<dbReference type="GO" id="GO:0031080">
    <property type="term" value="C:nuclear pore outer ring"/>
    <property type="evidence" value="ECO:0007669"/>
    <property type="project" value="InterPro"/>
</dbReference>
<dbReference type="PROSITE" id="PS50294">
    <property type="entry name" value="WD_REPEATS_REGION"/>
    <property type="match status" value="1"/>
</dbReference>
<dbReference type="InterPro" id="IPR015943">
    <property type="entry name" value="WD40/YVTN_repeat-like_dom_sf"/>
</dbReference>
<accession>A0A0L0VCD6</accession>
<dbReference type="FunFam" id="2.130.10.10:FF:002306">
    <property type="entry name" value="Uncharacterized protein"/>
    <property type="match status" value="1"/>
</dbReference>
<dbReference type="STRING" id="1165861.A0A0L0VCD6"/>
<evidence type="ECO:0000313" key="5">
    <source>
        <dbReference type="Proteomes" id="UP000054564"/>
    </source>
</evidence>
<dbReference type="PANTHER" id="PTHR22806">
    <property type="entry name" value="NUCLEOPORIN NUP37 P37 -RELATED"/>
    <property type="match status" value="1"/>
</dbReference>
<dbReference type="AlphaFoldDB" id="A0A0L0VCD6"/>
<dbReference type="InterPro" id="IPR037626">
    <property type="entry name" value="NUP37"/>
</dbReference>
<feature type="repeat" description="WD" evidence="3">
    <location>
        <begin position="122"/>
        <end position="166"/>
    </location>
</feature>
<dbReference type="SUPFAM" id="SSF50978">
    <property type="entry name" value="WD40 repeat-like"/>
    <property type="match status" value="1"/>
</dbReference>
<dbReference type="Gene3D" id="2.130.10.10">
    <property type="entry name" value="YVTN repeat-like/Quinoprotein amine dehydrogenase"/>
    <property type="match status" value="1"/>
</dbReference>
<organism evidence="4 5">
    <name type="scientific">Puccinia striiformis f. sp. tritici PST-78</name>
    <dbReference type="NCBI Taxonomy" id="1165861"/>
    <lineage>
        <taxon>Eukaryota</taxon>
        <taxon>Fungi</taxon>
        <taxon>Dikarya</taxon>
        <taxon>Basidiomycota</taxon>
        <taxon>Pucciniomycotina</taxon>
        <taxon>Pucciniomycetes</taxon>
        <taxon>Pucciniales</taxon>
        <taxon>Pucciniaceae</taxon>
        <taxon>Puccinia</taxon>
    </lineage>
</organism>
<evidence type="ECO:0000256" key="3">
    <source>
        <dbReference type="PROSITE-ProRule" id="PRU00221"/>
    </source>
</evidence>
<proteinExistence type="predicted"/>